<dbReference type="InterPro" id="IPR010064">
    <property type="entry name" value="HK97-gp10_tail"/>
</dbReference>
<dbReference type="AlphaFoldDB" id="A0AAX1UNZ7"/>
<gene>
    <name evidence="1" type="ORF">D1114_07055</name>
</gene>
<reference evidence="1 2" key="1">
    <citation type="submission" date="2018-08" db="EMBL/GenBank/DDBJ databases">
        <title>Draft genome sequence of Rhodobacter sphaeroides FY.</title>
        <authorList>
            <person name="Rayyan A."/>
            <person name="Meyer T.E."/>
            <person name="Kyndt J.A."/>
        </authorList>
    </citation>
    <scope>NUCLEOTIDE SEQUENCE [LARGE SCALE GENOMIC DNA]</scope>
    <source>
        <strain evidence="1 2">FY</strain>
    </source>
</reference>
<sequence length="168" mass="18466">MVKGVAEFQRRLRAIPKNVHDEVVAAMEKAAGEIVREMEAANPLPGTIRLDWTWGDAPAGAITVGKVGSGAKKGQEFDKLTITVFATAVTAEYPGGFPAIARWFEFGTSERFWSQRKKIRSATFVTGKSSKSTGRIVAQPFFYPAFRANRSRVKAAISRAVRRGFQKS</sequence>
<dbReference type="Pfam" id="PF04883">
    <property type="entry name" value="HK97-gp10_like"/>
    <property type="match status" value="1"/>
</dbReference>
<dbReference type="EMBL" id="QWGP01000005">
    <property type="protein sequence ID" value="RHZ96462.1"/>
    <property type="molecule type" value="Genomic_DNA"/>
</dbReference>
<proteinExistence type="predicted"/>
<name>A0AAX1UNZ7_CERSP</name>
<accession>A0AAX1UNZ7</accession>
<evidence type="ECO:0000313" key="2">
    <source>
        <dbReference type="Proteomes" id="UP000266305"/>
    </source>
</evidence>
<dbReference type="Proteomes" id="UP000266305">
    <property type="component" value="Unassembled WGS sequence"/>
</dbReference>
<evidence type="ECO:0000313" key="1">
    <source>
        <dbReference type="EMBL" id="RHZ96462.1"/>
    </source>
</evidence>
<organism evidence="1 2">
    <name type="scientific">Cereibacter sphaeroides</name>
    <name type="common">Rhodobacter sphaeroides</name>
    <dbReference type="NCBI Taxonomy" id="1063"/>
    <lineage>
        <taxon>Bacteria</taxon>
        <taxon>Pseudomonadati</taxon>
        <taxon>Pseudomonadota</taxon>
        <taxon>Alphaproteobacteria</taxon>
        <taxon>Rhodobacterales</taxon>
        <taxon>Paracoccaceae</taxon>
        <taxon>Cereibacter</taxon>
    </lineage>
</organism>
<comment type="caution">
    <text evidence="1">The sequence shown here is derived from an EMBL/GenBank/DDBJ whole genome shotgun (WGS) entry which is preliminary data.</text>
</comment>
<protein>
    <submittedName>
        <fullName evidence="1">HK97 gp10 family phage protein</fullName>
    </submittedName>
</protein>
<dbReference type="RefSeq" id="WP_118999689.1">
    <property type="nucleotide sequence ID" value="NZ_QWGP01000005.1"/>
</dbReference>